<organism evidence="3 4">
    <name type="scientific">Flavobacterium azizsancarii</name>
    <dbReference type="NCBI Taxonomy" id="2961580"/>
    <lineage>
        <taxon>Bacteria</taxon>
        <taxon>Pseudomonadati</taxon>
        <taxon>Bacteroidota</taxon>
        <taxon>Flavobacteriia</taxon>
        <taxon>Flavobacteriales</taxon>
        <taxon>Flavobacteriaceae</taxon>
        <taxon>Flavobacterium</taxon>
    </lineage>
</organism>
<dbReference type="InterPro" id="IPR013094">
    <property type="entry name" value="AB_hydrolase_3"/>
</dbReference>
<feature type="domain" description="Alpha/beta hydrolase fold-3" evidence="2">
    <location>
        <begin position="1"/>
        <end position="112"/>
    </location>
</feature>
<comment type="caution">
    <text evidence="3">The sequence shown here is derived from an EMBL/GenBank/DDBJ whole genome shotgun (WGS) entry which is preliminary data.</text>
</comment>
<accession>A0ABT4WJE9</accession>
<dbReference type="Gene3D" id="3.40.50.1820">
    <property type="entry name" value="alpha/beta hydrolase"/>
    <property type="match status" value="1"/>
</dbReference>
<evidence type="ECO:0000313" key="4">
    <source>
        <dbReference type="Proteomes" id="UP001212170"/>
    </source>
</evidence>
<protein>
    <submittedName>
        <fullName evidence="3">Alpha/beta hydrolase</fullName>
    </submittedName>
</protein>
<dbReference type="PANTHER" id="PTHR48081">
    <property type="entry name" value="AB HYDROLASE SUPERFAMILY PROTEIN C4A8.06C"/>
    <property type="match status" value="1"/>
</dbReference>
<proteinExistence type="predicted"/>
<evidence type="ECO:0000256" key="1">
    <source>
        <dbReference type="ARBA" id="ARBA00022801"/>
    </source>
</evidence>
<sequence length="123" mass="13736">MHGGAYVSSYFPEHWVFFGKLIERTGRTVVIPDYPLAPEHQFEETTEMVYTALVNLINRVGAENVTLIGDSAGGGMAFALSQKLRDDKGVQPSQIILLSPLLDMTKSNPEILKVDKYDPILRR</sequence>
<reference evidence="3 4" key="1">
    <citation type="journal article" date="2023" name="Chemosphere">
        <title>Whole genome analysis of Flavobacterium aziz-sancarii sp. nov., isolated from Ardley Island (Antarctica), revealed a rich resistome and bioremediation potential.</title>
        <authorList>
            <person name="Otur C."/>
            <person name="Okay S."/>
            <person name="Kurt-Kizildogan A."/>
        </authorList>
    </citation>
    <scope>NUCLEOTIDE SEQUENCE [LARGE SCALE GENOMIC DNA]</scope>
    <source>
        <strain evidence="3 4">AC</strain>
    </source>
</reference>
<keyword evidence="4" id="KW-1185">Reference proteome</keyword>
<evidence type="ECO:0000259" key="2">
    <source>
        <dbReference type="Pfam" id="PF07859"/>
    </source>
</evidence>
<dbReference type="InterPro" id="IPR029058">
    <property type="entry name" value="AB_hydrolase_fold"/>
</dbReference>
<dbReference type="Proteomes" id="UP001212170">
    <property type="component" value="Unassembled WGS sequence"/>
</dbReference>
<dbReference type="InterPro" id="IPR050300">
    <property type="entry name" value="GDXG_lipolytic_enzyme"/>
</dbReference>
<name>A0ABT4WJE9_9FLAO</name>
<dbReference type="Pfam" id="PF07859">
    <property type="entry name" value="Abhydrolase_3"/>
    <property type="match status" value="1"/>
</dbReference>
<dbReference type="SUPFAM" id="SSF53474">
    <property type="entry name" value="alpha/beta-Hydrolases"/>
    <property type="match status" value="1"/>
</dbReference>
<dbReference type="EMBL" id="JAMZNK010000053">
    <property type="protein sequence ID" value="MDA6072204.1"/>
    <property type="molecule type" value="Genomic_DNA"/>
</dbReference>
<evidence type="ECO:0000313" key="3">
    <source>
        <dbReference type="EMBL" id="MDA6072204.1"/>
    </source>
</evidence>
<dbReference type="PANTHER" id="PTHR48081:SF8">
    <property type="entry name" value="ALPHA_BETA HYDROLASE FOLD-3 DOMAIN-CONTAINING PROTEIN-RELATED"/>
    <property type="match status" value="1"/>
</dbReference>
<keyword evidence="1 3" id="KW-0378">Hydrolase</keyword>
<dbReference type="GO" id="GO:0016787">
    <property type="term" value="F:hydrolase activity"/>
    <property type="evidence" value="ECO:0007669"/>
    <property type="project" value="UniProtKB-KW"/>
</dbReference>
<gene>
    <name evidence="3" type="ORF">NJT12_21480</name>
</gene>